<dbReference type="Gene3D" id="3.30.460.10">
    <property type="entry name" value="Beta Polymerase, domain 2"/>
    <property type="match status" value="1"/>
</dbReference>
<name>A0A1R2CGL4_9CILI</name>
<evidence type="ECO:0008006" key="3">
    <source>
        <dbReference type="Google" id="ProtNLM"/>
    </source>
</evidence>
<dbReference type="PANTHER" id="PTHR12271:SF40">
    <property type="entry name" value="POLY(A) RNA POLYMERASE GLD2"/>
    <property type="match status" value="1"/>
</dbReference>
<proteinExistence type="predicted"/>
<comment type="caution">
    <text evidence="1">The sequence shown here is derived from an EMBL/GenBank/DDBJ whole genome shotgun (WGS) entry which is preliminary data.</text>
</comment>
<evidence type="ECO:0000313" key="1">
    <source>
        <dbReference type="EMBL" id="OMJ88115.1"/>
    </source>
</evidence>
<gene>
    <name evidence="1" type="ORF">SteCoe_10016</name>
</gene>
<dbReference type="SUPFAM" id="SSF81301">
    <property type="entry name" value="Nucleotidyltransferase"/>
    <property type="match status" value="1"/>
</dbReference>
<dbReference type="InterPro" id="IPR043519">
    <property type="entry name" value="NT_sf"/>
</dbReference>
<organism evidence="1 2">
    <name type="scientific">Stentor coeruleus</name>
    <dbReference type="NCBI Taxonomy" id="5963"/>
    <lineage>
        <taxon>Eukaryota</taxon>
        <taxon>Sar</taxon>
        <taxon>Alveolata</taxon>
        <taxon>Ciliophora</taxon>
        <taxon>Postciliodesmatophora</taxon>
        <taxon>Heterotrichea</taxon>
        <taxon>Heterotrichida</taxon>
        <taxon>Stentoridae</taxon>
        <taxon>Stentor</taxon>
    </lineage>
</organism>
<evidence type="ECO:0000313" key="2">
    <source>
        <dbReference type="Proteomes" id="UP000187209"/>
    </source>
</evidence>
<reference evidence="1 2" key="1">
    <citation type="submission" date="2016-11" db="EMBL/GenBank/DDBJ databases">
        <title>The macronuclear genome of Stentor coeruleus: a giant cell with tiny introns.</title>
        <authorList>
            <person name="Slabodnick M."/>
            <person name="Ruby J.G."/>
            <person name="Reiff S.B."/>
            <person name="Swart E.C."/>
            <person name="Gosai S."/>
            <person name="Prabakaran S."/>
            <person name="Witkowska E."/>
            <person name="Larue G.E."/>
            <person name="Fisher S."/>
            <person name="Freeman R.M."/>
            <person name="Gunawardena J."/>
            <person name="Chu W."/>
            <person name="Stover N.A."/>
            <person name="Gregory B.D."/>
            <person name="Nowacki M."/>
            <person name="Derisi J."/>
            <person name="Roy S.W."/>
            <person name="Marshall W.F."/>
            <person name="Sood P."/>
        </authorList>
    </citation>
    <scope>NUCLEOTIDE SEQUENCE [LARGE SCALE GENOMIC DNA]</scope>
    <source>
        <strain evidence="1">WM001</strain>
    </source>
</reference>
<dbReference type="SUPFAM" id="SSF81631">
    <property type="entry name" value="PAP/OAS1 substrate-binding domain"/>
    <property type="match status" value="1"/>
</dbReference>
<dbReference type="GO" id="GO:0016779">
    <property type="term" value="F:nucleotidyltransferase activity"/>
    <property type="evidence" value="ECO:0007669"/>
    <property type="project" value="TreeGrafter"/>
</dbReference>
<keyword evidence="2" id="KW-1185">Reference proteome</keyword>
<dbReference type="AlphaFoldDB" id="A0A1R2CGL4"/>
<dbReference type="PANTHER" id="PTHR12271">
    <property type="entry name" value="POLY A POLYMERASE CID PAP -RELATED"/>
    <property type="match status" value="1"/>
</dbReference>
<protein>
    <recommendedName>
        <fullName evidence="3">Polymerase nucleotidyl transferase domain-containing protein</fullName>
    </recommendedName>
</protein>
<dbReference type="EMBL" id="MPUH01000159">
    <property type="protein sequence ID" value="OMJ88115.1"/>
    <property type="molecule type" value="Genomic_DNA"/>
</dbReference>
<dbReference type="Gene3D" id="1.10.1410.10">
    <property type="match status" value="1"/>
</dbReference>
<accession>A0A1R2CGL4</accession>
<dbReference type="Proteomes" id="UP000187209">
    <property type="component" value="Unassembled WGS sequence"/>
</dbReference>
<dbReference type="GO" id="GO:0031123">
    <property type="term" value="P:RNA 3'-end processing"/>
    <property type="evidence" value="ECO:0007669"/>
    <property type="project" value="TreeGrafter"/>
</dbReference>
<sequence length="1137" mass="131758">MDSVYANYIRDSKKFLKDFAMKKYEVTDKLAGVILSYSQADLNDDLSLFESLEIIITILRNPEALSLCYLRFFKSSAYFLKTYPTQNIKFLQIYSRICSNLPQKLSLGSVVNHISQFFCICFDNLLEIYARKLDFVKIIHIGRKNIALFQDRPEILNDEIFQNVEKLSRIRDEKNINEILIPIINLSRYLNIRNSRSVFLGIHLVEIVKIVYDEKITLQYFEEFSFRIEKIISVFSEDLRIELQMYEKETARKLGYVRGQRKENFYGSLGIQNETPTGTTLQIGYETLAGPEQFSLSRDLSIQKQGFYSGIPPAQISPCYNQDEFAGSKYGQKINPYEVSSNSKNAYIENNSYLSGACKINQNLPKYQQNPPNYPGPLAGYNQSQGPKVFYQNPNNLIQKEKSSPRIYAESQKEYLQNEQYISPEQQPFIGNLEPNANQLKQKICIPPYNSVNKTNINPYNIKDSSDYKNSSKPEFTREISQPEFIREIYQHESNRHPINKSDSYGLSNKSQLSSVNSIQMSYAQKYYTPPVLPALKDESVNVNPDKQNIQAQFAKPNKNVFIRNESPQIKDFNIRSNQSPDKSKFVNTMENNIIDFIEIIKDAIKNLENHYSADPYSTSTEILKNLLSDFAFKTEIFEAELVKCLKSMMNEIEMNKIDFWRYIIDSIVDNLKSESKTELLNIIDDKDTSIARSSNQCMRAGGSFNKRPTSRMRDDGRREIKDFTDQGNEEEKAEFFPLGEIPIISDYMPKIIPQAQIVNIEKSQINIKDNNPNKDPNSIKYYYETRKCSIVCEEEKEPSMGIIINPNKNYEQSRPEQKELKKEEPYEHIQKLEIENERPIIKYLTIDGVRLAKKRKGSFEDIMEITEYISQIKDKIQKISPSSRLKAMGSIYIGTHIKNSDVDILFIDYIIPNPSAIFNQAISISTDISFQVSESYILMSQKNKPYTYRIFINDEISFEVSSLIKEYCRLDLRCADLIIIIKSWAKNYNFYGEKMLTGVHISILVILFLQNCTPPILPSLQAFEHSPKYINQLDTWFLTNYDFENSNTQSLGELILLFFEFLIKFSDKKCVGDVRQGILYENSETNYLFSMFHPFTMHELSNIIQQSQESSAFLQILKSSFNLLISGEKLSKIIPS</sequence>
<dbReference type="OrthoDB" id="273917at2759"/>